<organism evidence="1">
    <name type="scientific">marine metagenome</name>
    <dbReference type="NCBI Taxonomy" id="408172"/>
    <lineage>
        <taxon>unclassified sequences</taxon>
        <taxon>metagenomes</taxon>
        <taxon>ecological metagenomes</taxon>
    </lineage>
</organism>
<evidence type="ECO:0000313" key="1">
    <source>
        <dbReference type="EMBL" id="SVE33570.1"/>
    </source>
</evidence>
<accession>A0A383CNG5</accession>
<protein>
    <recommendedName>
        <fullName evidence="2">Helix-turn-helix domain-containing protein</fullName>
    </recommendedName>
</protein>
<proteinExistence type="predicted"/>
<reference evidence="1" key="1">
    <citation type="submission" date="2018-05" db="EMBL/GenBank/DDBJ databases">
        <authorList>
            <person name="Lanie J.A."/>
            <person name="Ng W.-L."/>
            <person name="Kazmierczak K.M."/>
            <person name="Andrzejewski T.M."/>
            <person name="Davidsen T.M."/>
            <person name="Wayne K.J."/>
            <person name="Tettelin H."/>
            <person name="Glass J.I."/>
            <person name="Rusch D."/>
            <person name="Podicherti R."/>
            <person name="Tsui H.-C.T."/>
            <person name="Winkler M.E."/>
        </authorList>
    </citation>
    <scope>NUCLEOTIDE SEQUENCE</scope>
</reference>
<evidence type="ECO:0008006" key="2">
    <source>
        <dbReference type="Google" id="ProtNLM"/>
    </source>
</evidence>
<feature type="non-terminal residue" evidence="1">
    <location>
        <position position="50"/>
    </location>
</feature>
<dbReference type="AlphaFoldDB" id="A0A383CNG5"/>
<dbReference type="EMBL" id="UINC01210211">
    <property type="protein sequence ID" value="SVE33570.1"/>
    <property type="molecule type" value="Genomic_DNA"/>
</dbReference>
<sequence>MDEFDFYTVDEMPKKLKVSKNSVYHQIDQGKAGISIPPFIKLGNLVRFKV</sequence>
<name>A0A383CNG5_9ZZZZ</name>
<gene>
    <name evidence="1" type="ORF">METZ01_LOCUS486424</name>
</gene>